<accession>A0A502GGM6</accession>
<dbReference type="InterPro" id="IPR019060">
    <property type="entry name" value="DUF2382"/>
</dbReference>
<reference evidence="2 3" key="1">
    <citation type="journal article" date="2019" name="Environ. Microbiol.">
        <title>Species interactions and distinct microbial communities in high Arctic permafrost affected cryosols are associated with the CH4 and CO2 gas fluxes.</title>
        <authorList>
            <person name="Altshuler I."/>
            <person name="Hamel J."/>
            <person name="Turney S."/>
            <person name="Magnuson E."/>
            <person name="Levesque R."/>
            <person name="Greer C."/>
            <person name="Whyte L.G."/>
        </authorList>
    </citation>
    <scope>NUCLEOTIDE SEQUENCE [LARGE SCALE GENOMIC DNA]</scope>
    <source>
        <strain evidence="2 3">S9.3B</strain>
    </source>
</reference>
<evidence type="ECO:0000313" key="2">
    <source>
        <dbReference type="EMBL" id="TPG61289.1"/>
    </source>
</evidence>
<feature type="domain" description="DUF2382" evidence="1">
    <location>
        <begin position="12"/>
        <end position="115"/>
    </location>
</feature>
<sequence length="133" mass="14981">MTYEAPAETVVPLVEETLLLGKRQVETGRVRVALTTEVVDEVLRATLRSRRAEVERRPMGHTVTEAPAVRQEGDVMIIPVVEEVLVVEKRLVLREEIHVRMIDEDKSFEQPATRRVQHAAVERIPAVPEPSGS</sequence>
<dbReference type="EMBL" id="RCZP01000001">
    <property type="protein sequence ID" value="TPG61289.1"/>
    <property type="molecule type" value="Genomic_DNA"/>
</dbReference>
<comment type="caution">
    <text evidence="2">The sequence shown here is derived from an EMBL/GenBank/DDBJ whole genome shotgun (WGS) entry which is preliminary data.</text>
</comment>
<dbReference type="Proteomes" id="UP000317078">
    <property type="component" value="Unassembled WGS sequence"/>
</dbReference>
<evidence type="ECO:0000313" key="3">
    <source>
        <dbReference type="Proteomes" id="UP000317078"/>
    </source>
</evidence>
<proteinExistence type="predicted"/>
<dbReference type="AlphaFoldDB" id="A0A502GGM6"/>
<dbReference type="Pfam" id="PF09557">
    <property type="entry name" value="DUF2382"/>
    <property type="match status" value="1"/>
</dbReference>
<name>A0A502GGM6_9PROT</name>
<dbReference type="OrthoDB" id="7282367at2"/>
<dbReference type="RefSeq" id="WP_140881017.1">
    <property type="nucleotide sequence ID" value="NZ_RCZP01000001.1"/>
</dbReference>
<evidence type="ECO:0000259" key="1">
    <source>
        <dbReference type="Pfam" id="PF09557"/>
    </source>
</evidence>
<protein>
    <submittedName>
        <fullName evidence="2">DUF2382 domain-containing protein</fullName>
    </submittedName>
</protein>
<keyword evidence="3" id="KW-1185">Reference proteome</keyword>
<gene>
    <name evidence="2" type="ORF">EAH89_01675</name>
</gene>
<organism evidence="2 3">
    <name type="scientific">Muricoccus nepalensis</name>
    <dbReference type="NCBI Taxonomy" id="1854500"/>
    <lineage>
        <taxon>Bacteria</taxon>
        <taxon>Pseudomonadati</taxon>
        <taxon>Pseudomonadota</taxon>
        <taxon>Alphaproteobacteria</taxon>
        <taxon>Acetobacterales</taxon>
        <taxon>Roseomonadaceae</taxon>
        <taxon>Muricoccus</taxon>
    </lineage>
</organism>